<keyword evidence="10" id="KW-1185">Reference proteome</keyword>
<feature type="domain" description="Amidohydrolase-related" evidence="7">
    <location>
        <begin position="83"/>
        <end position="363"/>
    </location>
</feature>
<sequence>MSGQPRPELLPTVDELMLARRVATGAAPADLIVRGGRVLAVHTGELLERDVVVSGRHIAAVTPLGRMSAGPDTVELDAAGLHVVPTFIDAHLHIEYTMLTPGELARLTVPRGTVCVLTDPDCMANVAGTAGMDVMRTTGTPLRIFEQVSPTTPVVPGLERGGAVIPEAAVLERLAEPTSVTLGESSPFDESRVAAERYLTALRHGRRITGHTARLSGEPLWSYLAAGVGDDHNAATADEALERIRLGAMLTLMAGSMNDNTAAVFADLDRVRPAFGHICFCADDKHVLDLATEGHIDHHVRAAIAAGVPVADAYRMASWNAALYYRIDQLVGAVIPARLADLAIIGDLAAVRPDLVVVGGEVVAENGRALFANTDEIPAWTRETVRIADDFGPDRLAVAARDPAARTAWVQAMEMYDGYFKRAFHVELPVVDGLVQPDVERDVLKIAVVDRHHGDGLTGVGFVRGFTLRSGALAISTNCTNANVVAVGTSDADLVAAVLALRELGGGFVAVADGAVLAAVALPVGGLMSDAPFERTRDALAAAQDAAVALGCAIRSPYLVLSFVGLAVVPDLGLTELGLVDAGAQRFTDVVLDVRESGVTCRCPSHGYPVHALMDPSTGDGGLGQRAP</sequence>
<comment type="similarity">
    <text evidence="1 6">Belongs to the metallo-dependent hydrolases superfamily. Adenine deaminase family.</text>
</comment>
<dbReference type="SUPFAM" id="SSF51338">
    <property type="entry name" value="Composite domain of metallo-dependent hydrolases"/>
    <property type="match status" value="1"/>
</dbReference>
<name>E3J4G2_PSEI1</name>
<dbReference type="STRING" id="298654.FraEuI1c_5092"/>
<dbReference type="EMBL" id="CP002299">
    <property type="protein sequence ID" value="ADP83081.1"/>
    <property type="molecule type" value="Genomic_DNA"/>
</dbReference>
<dbReference type="PANTHER" id="PTHR11113">
    <property type="entry name" value="N-ACETYLGLUCOSAMINE-6-PHOSPHATE DEACETYLASE"/>
    <property type="match status" value="1"/>
</dbReference>
<gene>
    <name evidence="6" type="primary">ade</name>
    <name evidence="9" type="ordered locus">FraEuI1c_5092</name>
</gene>
<dbReference type="EC" id="3.5.4.2" evidence="2 6"/>
<proteinExistence type="inferred from homology"/>
<evidence type="ECO:0000256" key="4">
    <source>
        <dbReference type="ARBA" id="ARBA00023211"/>
    </source>
</evidence>
<evidence type="ECO:0000313" key="9">
    <source>
        <dbReference type="EMBL" id="ADP83081.1"/>
    </source>
</evidence>
<dbReference type="Proteomes" id="UP000002484">
    <property type="component" value="Chromosome"/>
</dbReference>
<dbReference type="OrthoDB" id="9763537at2"/>
<protein>
    <recommendedName>
        <fullName evidence="2 6">Adenine deaminase</fullName>
        <shortName evidence="6">Adenase</shortName>
        <shortName evidence="6">Adenine aminase</shortName>
        <ecNumber evidence="2 6">3.5.4.2</ecNumber>
    </recommendedName>
</protein>
<dbReference type="Pfam" id="PF13382">
    <property type="entry name" value="Adenine_deam_C"/>
    <property type="match status" value="1"/>
</dbReference>
<evidence type="ECO:0000313" key="10">
    <source>
        <dbReference type="Proteomes" id="UP000002484"/>
    </source>
</evidence>
<evidence type="ECO:0000259" key="7">
    <source>
        <dbReference type="Pfam" id="PF01979"/>
    </source>
</evidence>
<dbReference type="Pfam" id="PF01979">
    <property type="entry name" value="Amidohydro_1"/>
    <property type="match status" value="1"/>
</dbReference>
<dbReference type="SUPFAM" id="SSF51556">
    <property type="entry name" value="Metallo-dependent hydrolases"/>
    <property type="match status" value="1"/>
</dbReference>
<evidence type="ECO:0000256" key="1">
    <source>
        <dbReference type="ARBA" id="ARBA00006773"/>
    </source>
</evidence>
<dbReference type="KEGG" id="fri:FraEuI1c_5092"/>
<dbReference type="GO" id="GO:0000034">
    <property type="term" value="F:adenine deaminase activity"/>
    <property type="evidence" value="ECO:0007669"/>
    <property type="project" value="UniProtKB-UniRule"/>
</dbReference>
<dbReference type="AlphaFoldDB" id="E3J4G2"/>
<dbReference type="eggNOG" id="COG1001">
    <property type="taxonomic scope" value="Bacteria"/>
</dbReference>
<dbReference type="HOGENOM" id="CLU_027935_0_0_11"/>
<reference evidence="9 10" key="1">
    <citation type="submission" date="2010-10" db="EMBL/GenBank/DDBJ databases">
        <title>Complete sequence of Frankia sp. EuI1c.</title>
        <authorList>
            <consortium name="US DOE Joint Genome Institute"/>
            <person name="Lucas S."/>
            <person name="Copeland A."/>
            <person name="Lapidus A."/>
            <person name="Cheng J.-F."/>
            <person name="Bruce D."/>
            <person name="Goodwin L."/>
            <person name="Pitluck S."/>
            <person name="Chertkov O."/>
            <person name="Detter J.C."/>
            <person name="Han C."/>
            <person name="Tapia R."/>
            <person name="Land M."/>
            <person name="Hauser L."/>
            <person name="Jeffries C."/>
            <person name="Kyrpides N."/>
            <person name="Ivanova N."/>
            <person name="Mikhailova N."/>
            <person name="Beauchemin N."/>
            <person name="Sen A."/>
            <person name="Sur S.A."/>
            <person name="Gtari M."/>
            <person name="Wall L."/>
            <person name="Tisa L."/>
            <person name="Woyke T."/>
        </authorList>
    </citation>
    <scope>NUCLEOTIDE SEQUENCE [LARGE SCALE GENOMIC DNA]</scope>
    <source>
        <strain evidence="10">DSM 45817 / CECT 9037 / EuI1c</strain>
    </source>
</reference>
<dbReference type="InterPro" id="IPR032466">
    <property type="entry name" value="Metal_Hydrolase"/>
</dbReference>
<dbReference type="InParanoid" id="E3J4G2"/>
<feature type="domain" description="Adenine deaminase C-terminal" evidence="8">
    <location>
        <begin position="422"/>
        <end position="583"/>
    </location>
</feature>
<dbReference type="Gene3D" id="2.30.40.10">
    <property type="entry name" value="Urease, subunit C, domain 1"/>
    <property type="match status" value="1"/>
</dbReference>
<dbReference type="RefSeq" id="WP_013426199.1">
    <property type="nucleotide sequence ID" value="NC_014666.1"/>
</dbReference>
<keyword evidence="3 6" id="KW-0378">Hydrolase</keyword>
<dbReference type="HAMAP" id="MF_01518">
    <property type="entry name" value="Adenine_deamin"/>
    <property type="match status" value="1"/>
</dbReference>
<dbReference type="Gene3D" id="3.20.20.140">
    <property type="entry name" value="Metal-dependent hydrolases"/>
    <property type="match status" value="1"/>
</dbReference>
<evidence type="ECO:0000259" key="8">
    <source>
        <dbReference type="Pfam" id="PF13382"/>
    </source>
</evidence>
<organism evidence="9 10">
    <name type="scientific">Pseudofrankia inefficax (strain DSM 45817 / CECT 9037 / DDB 130130 / EuI1c)</name>
    <name type="common">Frankia inefficax</name>
    <dbReference type="NCBI Taxonomy" id="298654"/>
    <lineage>
        <taxon>Bacteria</taxon>
        <taxon>Bacillati</taxon>
        <taxon>Actinomycetota</taxon>
        <taxon>Actinomycetes</taxon>
        <taxon>Frankiales</taxon>
        <taxon>Frankiaceae</taxon>
        <taxon>Pseudofrankia</taxon>
    </lineage>
</organism>
<accession>E3J4G2</accession>
<comment type="catalytic activity">
    <reaction evidence="5 6">
        <text>adenine + H2O + H(+) = hypoxanthine + NH4(+)</text>
        <dbReference type="Rhea" id="RHEA:23688"/>
        <dbReference type="ChEBI" id="CHEBI:15377"/>
        <dbReference type="ChEBI" id="CHEBI:15378"/>
        <dbReference type="ChEBI" id="CHEBI:16708"/>
        <dbReference type="ChEBI" id="CHEBI:17368"/>
        <dbReference type="ChEBI" id="CHEBI:28938"/>
        <dbReference type="EC" id="3.5.4.2"/>
    </reaction>
</comment>
<evidence type="ECO:0000256" key="2">
    <source>
        <dbReference type="ARBA" id="ARBA00012782"/>
    </source>
</evidence>
<dbReference type="GO" id="GO:0006146">
    <property type="term" value="P:adenine catabolic process"/>
    <property type="evidence" value="ECO:0007669"/>
    <property type="project" value="InterPro"/>
</dbReference>
<dbReference type="InterPro" id="IPR006680">
    <property type="entry name" value="Amidohydro-rel"/>
</dbReference>
<comment type="cofactor">
    <cofactor evidence="6">
        <name>Mn(2+)</name>
        <dbReference type="ChEBI" id="CHEBI:29035"/>
    </cofactor>
</comment>
<evidence type="ECO:0000256" key="3">
    <source>
        <dbReference type="ARBA" id="ARBA00022801"/>
    </source>
</evidence>
<evidence type="ECO:0000256" key="6">
    <source>
        <dbReference type="HAMAP-Rule" id="MF_01518"/>
    </source>
</evidence>
<dbReference type="InterPro" id="IPR006679">
    <property type="entry name" value="Adenine_deam"/>
</dbReference>
<evidence type="ECO:0000256" key="5">
    <source>
        <dbReference type="ARBA" id="ARBA00047720"/>
    </source>
</evidence>
<dbReference type="InterPro" id="IPR011059">
    <property type="entry name" value="Metal-dep_hydrolase_composite"/>
</dbReference>
<keyword evidence="4 6" id="KW-0464">Manganese</keyword>
<dbReference type="PANTHER" id="PTHR11113:SF2">
    <property type="entry name" value="ADENINE DEAMINASE"/>
    <property type="match status" value="1"/>
</dbReference>
<dbReference type="InterPro" id="IPR026912">
    <property type="entry name" value="Adenine_deam_C"/>
</dbReference>